<comment type="caution">
    <text evidence="1">The sequence shown here is derived from an EMBL/GenBank/DDBJ whole genome shotgun (WGS) entry which is preliminary data.</text>
</comment>
<dbReference type="AlphaFoldDB" id="A0A0V0RPT8"/>
<sequence length="78" mass="9336">MHAGPVREEYPVEMDIPVLRVIDGHFRRHVYKCPVHFPHQTVRLWVVRCVTGRSLEHARPLLPPDYWCVRRYLATGRY</sequence>
<dbReference type="OrthoDB" id="10475714at2759"/>
<accession>A0A0V0RPT8</accession>
<evidence type="ECO:0000313" key="2">
    <source>
        <dbReference type="Proteomes" id="UP000054630"/>
    </source>
</evidence>
<evidence type="ECO:0000313" key="1">
    <source>
        <dbReference type="EMBL" id="KRX16261.1"/>
    </source>
</evidence>
<organism evidence="1 2">
    <name type="scientific">Trichinella nelsoni</name>
    <dbReference type="NCBI Taxonomy" id="6336"/>
    <lineage>
        <taxon>Eukaryota</taxon>
        <taxon>Metazoa</taxon>
        <taxon>Ecdysozoa</taxon>
        <taxon>Nematoda</taxon>
        <taxon>Enoplea</taxon>
        <taxon>Dorylaimia</taxon>
        <taxon>Trichinellida</taxon>
        <taxon>Trichinellidae</taxon>
        <taxon>Trichinella</taxon>
    </lineage>
</organism>
<proteinExistence type="predicted"/>
<name>A0A0V0RPT8_9BILA</name>
<dbReference type="Proteomes" id="UP000054630">
    <property type="component" value="Unassembled WGS sequence"/>
</dbReference>
<gene>
    <name evidence="1" type="ORF">T07_13949</name>
</gene>
<reference evidence="1 2" key="1">
    <citation type="submission" date="2015-01" db="EMBL/GenBank/DDBJ databases">
        <title>Evolution of Trichinella species and genotypes.</title>
        <authorList>
            <person name="Korhonen P.K."/>
            <person name="Edoardo P."/>
            <person name="Giuseppe L.R."/>
            <person name="Gasser R.B."/>
        </authorList>
    </citation>
    <scope>NUCLEOTIDE SEQUENCE [LARGE SCALE GENOMIC DNA]</scope>
    <source>
        <strain evidence="1">ISS37</strain>
    </source>
</reference>
<protein>
    <submittedName>
        <fullName evidence="1">Uncharacterized protein</fullName>
    </submittedName>
</protein>
<keyword evidence="2" id="KW-1185">Reference proteome</keyword>
<dbReference type="EMBL" id="JYDL01000110">
    <property type="protein sequence ID" value="KRX16261.1"/>
    <property type="molecule type" value="Genomic_DNA"/>
</dbReference>